<dbReference type="RefSeq" id="WP_331192145.1">
    <property type="nucleotide sequence ID" value="NZ_JAQSEN010000002.1"/>
</dbReference>
<keyword evidence="3" id="KW-1185">Reference proteome</keyword>
<accession>A0ABU7SR22</accession>
<protein>
    <submittedName>
        <fullName evidence="2">Uncharacterized protein</fullName>
    </submittedName>
</protein>
<feature type="region of interest" description="Disordered" evidence="1">
    <location>
        <begin position="61"/>
        <end position="80"/>
    </location>
</feature>
<reference evidence="2 3" key="1">
    <citation type="submission" date="2023-02" db="EMBL/GenBank/DDBJ databases">
        <title>The predominant lactic acid bacteria and yeasts involved in the spontaneous fermentation of millet during the production of the traditional porridge Hausa koko in Ghana.</title>
        <authorList>
            <person name="Atter A."/>
            <person name="Diaz M."/>
        </authorList>
    </citation>
    <scope>NUCLEOTIDE SEQUENCE [LARGE SCALE GENOMIC DNA]</scope>
    <source>
        <strain evidence="2 3">FI11552</strain>
    </source>
</reference>
<evidence type="ECO:0000313" key="3">
    <source>
        <dbReference type="Proteomes" id="UP001335665"/>
    </source>
</evidence>
<dbReference type="Proteomes" id="UP001335665">
    <property type="component" value="Unassembled WGS sequence"/>
</dbReference>
<name>A0ABU7SR22_9LACO</name>
<feature type="compositionally biased region" description="Polar residues" evidence="1">
    <location>
        <begin position="65"/>
        <end position="74"/>
    </location>
</feature>
<organism evidence="2 3">
    <name type="scientific">Limosilactobacillus pontis</name>
    <dbReference type="NCBI Taxonomy" id="35787"/>
    <lineage>
        <taxon>Bacteria</taxon>
        <taxon>Bacillati</taxon>
        <taxon>Bacillota</taxon>
        <taxon>Bacilli</taxon>
        <taxon>Lactobacillales</taxon>
        <taxon>Lactobacillaceae</taxon>
        <taxon>Limosilactobacillus</taxon>
    </lineage>
</organism>
<evidence type="ECO:0000313" key="2">
    <source>
        <dbReference type="EMBL" id="MEE6700520.1"/>
    </source>
</evidence>
<evidence type="ECO:0000256" key="1">
    <source>
        <dbReference type="SAM" id="MobiDB-lite"/>
    </source>
</evidence>
<comment type="caution">
    <text evidence="2">The sequence shown here is derived from an EMBL/GenBank/DDBJ whole genome shotgun (WGS) entry which is preliminary data.</text>
</comment>
<gene>
    <name evidence="2" type="ORF">PS396_01615</name>
</gene>
<sequence length="80" mass="9082">MVDGKYSLDITPVKKGHIAAILKQEVSQEYMDKHFPSDSYTGYSNNDFTNMGVDLDKHISDGTEHGSNTWISYDNSEDEY</sequence>
<proteinExistence type="predicted"/>
<dbReference type="EMBL" id="JAQSFA010000002">
    <property type="protein sequence ID" value="MEE6700520.1"/>
    <property type="molecule type" value="Genomic_DNA"/>
</dbReference>